<accession>A0ABY6H3C9</accession>
<dbReference type="EMBL" id="CP107523">
    <property type="protein sequence ID" value="UYN55618.1"/>
    <property type="molecule type" value="Genomic_DNA"/>
</dbReference>
<sequence length="115" mass="12903">MSNEDLKKREDIMQRLLGLAAEANHIKEYELGAAILDAYNVYEGLDKRIAGVELPNVPRAAFIEFKEDGPYLNGARMDGITGMNIDSKVDDFTRVDVKLVAKIHGLDDIEKKYGF</sequence>
<protein>
    <submittedName>
        <fullName evidence="1">Uncharacterized protein</fullName>
    </submittedName>
</protein>
<dbReference type="Proteomes" id="UP001164790">
    <property type="component" value="Chromosome"/>
</dbReference>
<organism evidence="1 2">
    <name type="scientific">Lacticaseibacillus chiayiensis</name>
    <dbReference type="NCBI Taxonomy" id="2100821"/>
    <lineage>
        <taxon>Bacteria</taxon>
        <taxon>Bacillati</taxon>
        <taxon>Bacillota</taxon>
        <taxon>Bacilli</taxon>
        <taxon>Lactobacillales</taxon>
        <taxon>Lactobacillaceae</taxon>
        <taxon>Lacticaseibacillus</taxon>
    </lineage>
</organism>
<gene>
    <name evidence="1" type="ORF">OFW50_08960</name>
</gene>
<evidence type="ECO:0000313" key="2">
    <source>
        <dbReference type="Proteomes" id="UP001164790"/>
    </source>
</evidence>
<dbReference type="RefSeq" id="WP_263932464.1">
    <property type="nucleotide sequence ID" value="NZ_CP107523.1"/>
</dbReference>
<proteinExistence type="predicted"/>
<keyword evidence="2" id="KW-1185">Reference proteome</keyword>
<reference evidence="1" key="1">
    <citation type="submission" date="2022-10" db="EMBL/GenBank/DDBJ databases">
        <title>Comparative genomic analysis and in-vitro probiotic properties of the potential probiotic L. chiayiensis AACE 3.</title>
        <authorList>
            <person name="Kang X."/>
        </authorList>
    </citation>
    <scope>NUCLEOTIDE SEQUENCE</scope>
    <source>
        <strain evidence="1">AACE 3</strain>
    </source>
</reference>
<evidence type="ECO:0000313" key="1">
    <source>
        <dbReference type="EMBL" id="UYN55618.1"/>
    </source>
</evidence>
<name>A0ABY6H3C9_9LACO</name>